<dbReference type="KEGG" id="nss:113432251"/>
<gene>
    <name evidence="3" type="primary">LOC113432251</name>
</gene>
<evidence type="ECO:0000313" key="3">
    <source>
        <dbReference type="RefSeq" id="XP_026550219.1"/>
    </source>
</evidence>
<dbReference type="GeneID" id="113432251"/>
<feature type="region of interest" description="Disordered" evidence="1">
    <location>
        <begin position="23"/>
        <end position="84"/>
    </location>
</feature>
<dbReference type="PANTHER" id="PTHR46299">
    <property type="entry name" value="VON WILLEBRAND FACTOR A DOMAIN-CONTAINING PROTEIN 5B2-RELATED"/>
    <property type="match status" value="1"/>
</dbReference>
<dbReference type="AlphaFoldDB" id="A0A6J1WCK2"/>
<dbReference type="PANTHER" id="PTHR46299:SF2">
    <property type="entry name" value="VON WILLEBRAND FACTOR A DOMAIN-CONTAINING PROTEIN 5B2"/>
    <property type="match status" value="1"/>
</dbReference>
<accession>A0A6J1WCK2</accession>
<proteinExistence type="predicted"/>
<keyword evidence="2" id="KW-1185">Reference proteome</keyword>
<evidence type="ECO:0000313" key="2">
    <source>
        <dbReference type="Proteomes" id="UP000504612"/>
    </source>
</evidence>
<organism evidence="2 3">
    <name type="scientific">Notechis scutatus</name>
    <name type="common">mainland tiger snake</name>
    <dbReference type="NCBI Taxonomy" id="8663"/>
    <lineage>
        <taxon>Eukaryota</taxon>
        <taxon>Metazoa</taxon>
        <taxon>Chordata</taxon>
        <taxon>Craniata</taxon>
        <taxon>Vertebrata</taxon>
        <taxon>Euteleostomi</taxon>
        <taxon>Lepidosauria</taxon>
        <taxon>Squamata</taxon>
        <taxon>Bifurcata</taxon>
        <taxon>Unidentata</taxon>
        <taxon>Episquamata</taxon>
        <taxon>Toxicofera</taxon>
        <taxon>Serpentes</taxon>
        <taxon>Colubroidea</taxon>
        <taxon>Elapidae</taxon>
        <taxon>Hydrophiinae</taxon>
        <taxon>Notechis</taxon>
    </lineage>
</organism>
<evidence type="ECO:0000256" key="1">
    <source>
        <dbReference type="SAM" id="MobiDB-lite"/>
    </source>
</evidence>
<dbReference type="Proteomes" id="UP000504612">
    <property type="component" value="Unplaced"/>
</dbReference>
<name>A0A6J1WCK2_9SAUR</name>
<feature type="compositionally biased region" description="Basic and acidic residues" evidence="1">
    <location>
        <begin position="63"/>
        <end position="72"/>
    </location>
</feature>
<sequence length="212" mass="23046">MFHLNEAFSEAVQIPLDRLCRASPYPSHRASLSPASSTSPWALIAKNPTKPSANQPPPEADEEAVRTSKEQAMELDSPHSPSTCSDVLSAVVWAQADSGRGSETDACDQSPDASEASLSLLEAGLEAEEGDVESMSWATAVALAWLEHRCAGFFVEWELLAAKADCWLRGQQLPEGLDVAALKGAARQLFLLLRHWDENIKLNMLCYNPNNV</sequence>
<reference evidence="3" key="1">
    <citation type="submission" date="2025-08" db="UniProtKB">
        <authorList>
            <consortium name="RefSeq"/>
        </authorList>
    </citation>
    <scope>IDENTIFICATION</scope>
</reference>
<protein>
    <submittedName>
        <fullName evidence="3">von Willebrand factor A domain-containing protein 5B2-like</fullName>
    </submittedName>
</protein>
<dbReference type="InterPro" id="IPR052627">
    <property type="entry name" value="VWA_domain-containing"/>
</dbReference>
<dbReference type="RefSeq" id="XP_026550219.1">
    <property type="nucleotide sequence ID" value="XM_026694434.1"/>
</dbReference>